<feature type="chain" id="PRO_5043585729" description="Soluble calcium-activated nucleotidase 1" evidence="12">
    <location>
        <begin position="19"/>
        <end position="503"/>
    </location>
</feature>
<evidence type="ECO:0000256" key="12">
    <source>
        <dbReference type="SAM" id="SignalP"/>
    </source>
</evidence>
<reference evidence="13 14" key="1">
    <citation type="journal article" date="2021" name="Sci. Rep.">
        <title>Chromosome anchoring in Senegalese sole (Solea senegalensis) reveals sex-associated markers and genome rearrangements in flatfish.</title>
        <authorList>
            <person name="Guerrero-Cozar I."/>
            <person name="Gomez-Garrido J."/>
            <person name="Berbel C."/>
            <person name="Martinez-Blanch J.F."/>
            <person name="Alioto T."/>
            <person name="Claros M.G."/>
            <person name="Gagnaire P.A."/>
            <person name="Manchado M."/>
        </authorList>
    </citation>
    <scope>NUCLEOTIDE SEQUENCE [LARGE SCALE GENOMIC DNA]</scope>
    <source>
        <strain evidence="13">Sse05_10M</strain>
    </source>
</reference>
<evidence type="ECO:0000256" key="5">
    <source>
        <dbReference type="ARBA" id="ARBA00025738"/>
    </source>
</evidence>
<sequence length="503" mass="56668">MDLFCLVWLHLVFRGTQNCFNSAKKRGFPLITNHTIFLITLRRKSLSRRRFTTAEKLENIEQTVPARASVGPGCDNHQSQSTPDGENEDDASMTSLGVTARGLPLALASMTQVSTSDSRFYPKWRAIAVVAVLALVLVLYLHHTPARGYFRSGAHSLDLYGEGDDDILRDSPKQTVHNVAHHMKRRKSYNDTYPLSPPQRTTNGIRYRIGLIADLDTASRSSRDQTWFSYMKTGYLTVSQSADSLQVEWDPETITLESHLAEKGRGMELSELVAFNGHLYSVDDRTGVVYRIEGNRVIPWVILTDGDGLVSKGFKAEWLAVKDEHLYVGGLGKEWTTTSGEVVNNNPEWVKVVGYHGNVEHDNWVPHYNALRNAAGIKPPGYLIHESAVWSERLQRWFFLPRRASHEHYEETADERRATNLLLMCPADFSFISARHVGPLDPTHGFSSFKFVPDTDDQIILALKSEEDAGRIATYIIAFTLDGQVLMPETKIGDVKYEGLEFI</sequence>
<evidence type="ECO:0000256" key="10">
    <source>
        <dbReference type="PIRSR" id="PIRSR609283-1"/>
    </source>
</evidence>
<evidence type="ECO:0000313" key="14">
    <source>
        <dbReference type="Proteomes" id="UP000693946"/>
    </source>
</evidence>
<evidence type="ECO:0000256" key="8">
    <source>
        <dbReference type="ARBA" id="ARBA00069980"/>
    </source>
</evidence>
<dbReference type="PANTHER" id="PTHR13023">
    <property type="entry name" value="APYRASE"/>
    <property type="match status" value="1"/>
</dbReference>
<comment type="caution">
    <text evidence="13">The sequence shown here is derived from an EMBL/GenBank/DDBJ whole genome shotgun (WGS) entry which is preliminary data.</text>
</comment>
<feature type="binding site" evidence="10">
    <location>
        <position position="386"/>
    </location>
    <ligand>
        <name>Ca(2+)</name>
        <dbReference type="ChEBI" id="CHEBI:29108"/>
    </ligand>
</feature>
<feature type="binding site" evidence="10">
    <location>
        <position position="447"/>
    </location>
    <ligand>
        <name>Ca(2+)</name>
        <dbReference type="ChEBI" id="CHEBI:29108"/>
    </ligand>
</feature>
<evidence type="ECO:0000256" key="11">
    <source>
        <dbReference type="SAM" id="MobiDB-lite"/>
    </source>
</evidence>
<dbReference type="Proteomes" id="UP000693946">
    <property type="component" value="Linkage Group LG6"/>
</dbReference>
<feature type="signal peptide" evidence="12">
    <location>
        <begin position="1"/>
        <end position="18"/>
    </location>
</feature>
<evidence type="ECO:0000256" key="2">
    <source>
        <dbReference type="ARBA" id="ARBA00022723"/>
    </source>
</evidence>
<comment type="catalytic activity">
    <reaction evidence="7">
        <text>a ribonucleoside 5'-diphosphate + H2O = a ribonucleoside 5'-phosphate + phosphate + H(+)</text>
        <dbReference type="Rhea" id="RHEA:36799"/>
        <dbReference type="ChEBI" id="CHEBI:15377"/>
        <dbReference type="ChEBI" id="CHEBI:15378"/>
        <dbReference type="ChEBI" id="CHEBI:43474"/>
        <dbReference type="ChEBI" id="CHEBI:57930"/>
        <dbReference type="ChEBI" id="CHEBI:58043"/>
        <dbReference type="EC" id="3.6.1.6"/>
    </reaction>
</comment>
<dbReference type="GO" id="GO:0005509">
    <property type="term" value="F:calcium ion binding"/>
    <property type="evidence" value="ECO:0007669"/>
    <property type="project" value="InterPro"/>
</dbReference>
<dbReference type="PANTHER" id="PTHR13023:SF3">
    <property type="entry name" value="SOLUBLE CALCIUM-ACTIVATED NUCLEOTIDASE 1"/>
    <property type="match status" value="1"/>
</dbReference>
<organism evidence="13 14">
    <name type="scientific">Solea senegalensis</name>
    <name type="common">Senegalese sole</name>
    <dbReference type="NCBI Taxonomy" id="28829"/>
    <lineage>
        <taxon>Eukaryota</taxon>
        <taxon>Metazoa</taxon>
        <taxon>Chordata</taxon>
        <taxon>Craniata</taxon>
        <taxon>Vertebrata</taxon>
        <taxon>Euteleostomi</taxon>
        <taxon>Actinopterygii</taxon>
        <taxon>Neopterygii</taxon>
        <taxon>Teleostei</taxon>
        <taxon>Neoteleostei</taxon>
        <taxon>Acanthomorphata</taxon>
        <taxon>Carangaria</taxon>
        <taxon>Pleuronectiformes</taxon>
        <taxon>Pleuronectoidei</taxon>
        <taxon>Soleidae</taxon>
        <taxon>Solea</taxon>
    </lineage>
</organism>
<proteinExistence type="inferred from homology"/>
<feature type="region of interest" description="Disordered" evidence="11">
    <location>
        <begin position="67"/>
        <end position="92"/>
    </location>
</feature>
<comment type="cofactor">
    <cofactor evidence="1 10">
        <name>Ca(2+)</name>
        <dbReference type="ChEBI" id="CHEBI:29108"/>
    </cofactor>
</comment>
<dbReference type="EC" id="3.6.1.6" evidence="6"/>
<feature type="binding site" evidence="10">
    <location>
        <position position="270"/>
    </location>
    <ligand>
        <name>Ca(2+)</name>
        <dbReference type="ChEBI" id="CHEBI:29108"/>
    </ligand>
</feature>
<keyword evidence="3" id="KW-0378">Hydrolase</keyword>
<dbReference type="AlphaFoldDB" id="A0AAV6QAA7"/>
<keyword evidence="2 10" id="KW-0479">Metal-binding</keyword>
<dbReference type="Pfam" id="PF06079">
    <property type="entry name" value="Apyrase"/>
    <property type="match status" value="1"/>
</dbReference>
<evidence type="ECO:0000256" key="1">
    <source>
        <dbReference type="ARBA" id="ARBA00001913"/>
    </source>
</evidence>
<feature type="binding site" evidence="10">
    <location>
        <position position="498"/>
    </location>
    <ligand>
        <name>Ca(2+)</name>
        <dbReference type="ChEBI" id="CHEBI:29108"/>
    </ligand>
</feature>
<dbReference type="InterPro" id="IPR009283">
    <property type="entry name" value="Apyrase"/>
</dbReference>
<dbReference type="FunFam" id="2.120.10.100:FF:000001">
    <property type="entry name" value="Soluble calcium-activated nucleotidase 1"/>
    <property type="match status" value="1"/>
</dbReference>
<name>A0AAV6QAA7_SOLSE</name>
<evidence type="ECO:0000256" key="7">
    <source>
        <dbReference type="ARBA" id="ARBA00052933"/>
    </source>
</evidence>
<dbReference type="EMBL" id="JAGKHQ010000018">
    <property type="protein sequence ID" value="KAG7485700.1"/>
    <property type="molecule type" value="Genomic_DNA"/>
</dbReference>
<keyword evidence="14" id="KW-1185">Reference proteome</keyword>
<evidence type="ECO:0000313" key="13">
    <source>
        <dbReference type="EMBL" id="KAG7485700.1"/>
    </source>
</evidence>
<accession>A0AAV6QAA7</accession>
<dbReference type="GO" id="GO:0004382">
    <property type="term" value="F:GDP phosphatase activity"/>
    <property type="evidence" value="ECO:0007669"/>
    <property type="project" value="TreeGrafter"/>
</dbReference>
<evidence type="ECO:0000256" key="3">
    <source>
        <dbReference type="ARBA" id="ARBA00022801"/>
    </source>
</evidence>
<keyword evidence="12" id="KW-0732">Signal</keyword>
<evidence type="ECO:0000256" key="9">
    <source>
        <dbReference type="ARBA" id="ARBA00077367"/>
    </source>
</evidence>
<feature type="binding site" evidence="10">
    <location>
        <position position="271"/>
    </location>
    <ligand>
        <name>Ca(2+)</name>
        <dbReference type="ChEBI" id="CHEBI:29108"/>
    </ligand>
</feature>
<dbReference type="GO" id="GO:0030166">
    <property type="term" value="P:proteoglycan biosynthetic process"/>
    <property type="evidence" value="ECO:0007669"/>
    <property type="project" value="TreeGrafter"/>
</dbReference>
<evidence type="ECO:0000256" key="6">
    <source>
        <dbReference type="ARBA" id="ARBA00038863"/>
    </source>
</evidence>
<keyword evidence="4 10" id="KW-0106">Calcium</keyword>
<comment type="similarity">
    <text evidence="5">Belongs to the apyrase family.</text>
</comment>
<gene>
    <name evidence="13" type="ORF">JOB18_015998</name>
</gene>
<evidence type="ECO:0000256" key="4">
    <source>
        <dbReference type="ARBA" id="ARBA00022837"/>
    </source>
</evidence>
<protein>
    <recommendedName>
        <fullName evidence="8">Soluble calcium-activated nucleotidase 1</fullName>
        <ecNumber evidence="6">3.6.1.6</ecNumber>
    </recommendedName>
    <alternativeName>
        <fullName evidence="9">Apyrase homolog</fullName>
    </alternativeName>
</protein>
<feature type="binding site" evidence="10">
    <location>
        <position position="317"/>
    </location>
    <ligand>
        <name>Ca(2+)</name>
        <dbReference type="ChEBI" id="CHEBI:29108"/>
    </ligand>
</feature>
<dbReference type="GO" id="GO:0045134">
    <property type="term" value="F:UDP phosphatase activity"/>
    <property type="evidence" value="ECO:0007669"/>
    <property type="project" value="TreeGrafter"/>
</dbReference>